<feature type="coiled-coil region" evidence="1">
    <location>
        <begin position="138"/>
        <end position="193"/>
    </location>
</feature>
<organism evidence="2 3">
    <name type="scientific">Apiospora kogelbergensis</name>
    <dbReference type="NCBI Taxonomy" id="1337665"/>
    <lineage>
        <taxon>Eukaryota</taxon>
        <taxon>Fungi</taxon>
        <taxon>Dikarya</taxon>
        <taxon>Ascomycota</taxon>
        <taxon>Pezizomycotina</taxon>
        <taxon>Sordariomycetes</taxon>
        <taxon>Xylariomycetidae</taxon>
        <taxon>Amphisphaeriales</taxon>
        <taxon>Apiosporaceae</taxon>
        <taxon>Apiospora</taxon>
    </lineage>
</organism>
<sequence length="236" mass="28233">MGYYETIGVTRSGDPGFIRGISYHHHHNHRGHHHHREHRCKCFEGCCGVSLVKFNELQNEVQNCRDEKVRIVHDRDHYRTVVVELNSNYTQLNNNYTQLSEKYKQLSDTNEWHHGENARLQSDNDRLVYENDQLRRCVAGEDGQVEALKRRIKVLKRESDAKDQLYRDKSLEARELRHTIKDLDKKVGAYKERYDGAALTLRIRDRELREKEDVICKQNIEIQRLEHLLRYRRDGW</sequence>
<reference evidence="2 3" key="1">
    <citation type="submission" date="2023-01" db="EMBL/GenBank/DDBJ databases">
        <title>Analysis of 21 Apiospora genomes using comparative genomics revels a genus with tremendous synthesis potential of carbohydrate active enzymes and secondary metabolites.</title>
        <authorList>
            <person name="Sorensen T."/>
        </authorList>
    </citation>
    <scope>NUCLEOTIDE SEQUENCE [LARGE SCALE GENOMIC DNA]</scope>
    <source>
        <strain evidence="2 3">CBS 117206</strain>
    </source>
</reference>
<dbReference type="AlphaFoldDB" id="A0AAW0R658"/>
<comment type="caution">
    <text evidence="2">The sequence shown here is derived from an EMBL/GenBank/DDBJ whole genome shotgun (WGS) entry which is preliminary data.</text>
</comment>
<dbReference type="EMBL" id="JAQQWP010000002">
    <property type="protein sequence ID" value="KAK8129367.1"/>
    <property type="molecule type" value="Genomic_DNA"/>
</dbReference>
<keyword evidence="1" id="KW-0175">Coiled coil</keyword>
<dbReference type="Proteomes" id="UP001392437">
    <property type="component" value="Unassembled WGS sequence"/>
</dbReference>
<evidence type="ECO:0000313" key="2">
    <source>
        <dbReference type="EMBL" id="KAK8129367.1"/>
    </source>
</evidence>
<keyword evidence="3" id="KW-1185">Reference proteome</keyword>
<name>A0AAW0R658_9PEZI</name>
<proteinExistence type="predicted"/>
<evidence type="ECO:0000256" key="1">
    <source>
        <dbReference type="SAM" id="Coils"/>
    </source>
</evidence>
<accession>A0AAW0R658</accession>
<evidence type="ECO:0000313" key="3">
    <source>
        <dbReference type="Proteomes" id="UP001392437"/>
    </source>
</evidence>
<protein>
    <submittedName>
        <fullName evidence="2">Uncharacterized protein</fullName>
    </submittedName>
</protein>
<feature type="coiled-coil region" evidence="1">
    <location>
        <begin position="82"/>
        <end position="109"/>
    </location>
</feature>
<dbReference type="Gene3D" id="1.20.5.4090">
    <property type="match status" value="1"/>
</dbReference>
<gene>
    <name evidence="2" type="ORF">PG999_001747</name>
</gene>